<sequence>MRQNLPPEKPNQRLYDLLGGLYKYVKVLVRSHYAALTPEQKKFIKCPPDFDDELLDEEWKNPVPSPVNTPAASDDDDEAADDDNGYNEEDAEMEEADAE</sequence>
<dbReference type="EMBL" id="JAGHQM010002756">
    <property type="protein sequence ID" value="KAH0548186.1"/>
    <property type="molecule type" value="Genomic_DNA"/>
</dbReference>
<name>A0A9P8L6I5_9PEZI</name>
<reference evidence="2" key="1">
    <citation type="submission" date="2021-03" db="EMBL/GenBank/DDBJ databases">
        <title>Comparative genomics and phylogenomic investigation of the class Geoglossomycetes provide insights into ecological specialization and systematics.</title>
        <authorList>
            <person name="Melie T."/>
            <person name="Pirro S."/>
            <person name="Miller A.N."/>
            <person name="Quandt A."/>
        </authorList>
    </citation>
    <scope>NUCLEOTIDE SEQUENCE</scope>
    <source>
        <strain evidence="2">CAQ_001_2017</strain>
    </source>
</reference>
<evidence type="ECO:0000313" key="3">
    <source>
        <dbReference type="Proteomes" id="UP000750711"/>
    </source>
</evidence>
<keyword evidence="3" id="KW-1185">Reference proteome</keyword>
<dbReference type="Proteomes" id="UP000750711">
    <property type="component" value="Unassembled WGS sequence"/>
</dbReference>
<dbReference type="AlphaFoldDB" id="A0A9P8L6I5"/>
<protein>
    <submittedName>
        <fullName evidence="2">Uncharacterized protein</fullName>
    </submittedName>
</protein>
<proteinExistence type="predicted"/>
<evidence type="ECO:0000256" key="1">
    <source>
        <dbReference type="SAM" id="MobiDB-lite"/>
    </source>
</evidence>
<feature type="compositionally biased region" description="Acidic residues" evidence="1">
    <location>
        <begin position="73"/>
        <end position="99"/>
    </location>
</feature>
<gene>
    <name evidence="2" type="ORF">GP486_008095</name>
</gene>
<comment type="caution">
    <text evidence="2">The sequence shown here is derived from an EMBL/GenBank/DDBJ whole genome shotgun (WGS) entry which is preliminary data.</text>
</comment>
<evidence type="ECO:0000313" key="2">
    <source>
        <dbReference type="EMBL" id="KAH0548186.1"/>
    </source>
</evidence>
<accession>A0A9P8L6I5</accession>
<organism evidence="2 3">
    <name type="scientific">Trichoglossum hirsutum</name>
    <dbReference type="NCBI Taxonomy" id="265104"/>
    <lineage>
        <taxon>Eukaryota</taxon>
        <taxon>Fungi</taxon>
        <taxon>Dikarya</taxon>
        <taxon>Ascomycota</taxon>
        <taxon>Pezizomycotina</taxon>
        <taxon>Geoglossomycetes</taxon>
        <taxon>Geoglossales</taxon>
        <taxon>Geoglossaceae</taxon>
        <taxon>Trichoglossum</taxon>
    </lineage>
</organism>
<feature type="region of interest" description="Disordered" evidence="1">
    <location>
        <begin position="53"/>
        <end position="99"/>
    </location>
</feature>